<protein>
    <submittedName>
        <fullName evidence="2">Tail fiber protein</fullName>
    </submittedName>
</protein>
<dbReference type="SUPFAM" id="SSF88874">
    <property type="entry name" value="Receptor-binding domain of short tail fibre protein gp12"/>
    <property type="match status" value="1"/>
</dbReference>
<dbReference type="Pfam" id="PF07484">
    <property type="entry name" value="Collar"/>
    <property type="match status" value="1"/>
</dbReference>
<evidence type="ECO:0000259" key="1">
    <source>
        <dbReference type="Pfam" id="PF07484"/>
    </source>
</evidence>
<keyword evidence="3" id="KW-1185">Reference proteome</keyword>
<evidence type="ECO:0000313" key="3">
    <source>
        <dbReference type="Proteomes" id="UP001216139"/>
    </source>
</evidence>
<evidence type="ECO:0000313" key="2">
    <source>
        <dbReference type="EMBL" id="WCT14069.1"/>
    </source>
</evidence>
<dbReference type="RefSeq" id="WP_273632372.1">
    <property type="nucleotide sequence ID" value="NZ_CP117167.1"/>
</dbReference>
<dbReference type="Gene3D" id="3.90.1340.10">
    <property type="entry name" value="Phage tail collar domain"/>
    <property type="match status" value="1"/>
</dbReference>
<sequence>MDYYLGEIRTFGFGVIPKNWLSCSGQILSISQNQALFSLLGTTYGGNGVTTFALPNLQGTAPLGYGNGRGTSTVLGETAGTENVTLINSQLPMHNHILEAVNALGTSNIGAGVNYPAQIGIQTISTPHTAFASNGYINQIGPGTILHPNSIAPTGGNAPHENRMPFLTLNICISLSGVFPSRN</sequence>
<dbReference type="InterPro" id="IPR011083">
    <property type="entry name" value="Phage_tail_collar_dom"/>
</dbReference>
<gene>
    <name evidence="2" type="ORF">PQO05_08990</name>
</gene>
<dbReference type="InterPro" id="IPR037053">
    <property type="entry name" value="Phage_tail_collar_dom_sf"/>
</dbReference>
<name>A0ABY7TC26_9SPHI</name>
<dbReference type="Proteomes" id="UP001216139">
    <property type="component" value="Chromosome"/>
</dbReference>
<feature type="domain" description="Phage tail collar" evidence="1">
    <location>
        <begin position="6"/>
        <end position="62"/>
    </location>
</feature>
<organism evidence="2 3">
    <name type="scientific">Mucilaginibacter jinjuensis</name>
    <dbReference type="NCBI Taxonomy" id="1176721"/>
    <lineage>
        <taxon>Bacteria</taxon>
        <taxon>Pseudomonadati</taxon>
        <taxon>Bacteroidota</taxon>
        <taxon>Sphingobacteriia</taxon>
        <taxon>Sphingobacteriales</taxon>
        <taxon>Sphingobacteriaceae</taxon>
        <taxon>Mucilaginibacter</taxon>
    </lineage>
</organism>
<reference evidence="2 3" key="1">
    <citation type="submission" date="2023-02" db="EMBL/GenBank/DDBJ databases">
        <title>Genome sequence of Mucilaginibacter jinjuensis strain KACC 16571.</title>
        <authorList>
            <person name="Kim S."/>
            <person name="Heo J."/>
            <person name="Kwon S.-W."/>
        </authorList>
    </citation>
    <scope>NUCLEOTIDE SEQUENCE [LARGE SCALE GENOMIC DNA]</scope>
    <source>
        <strain evidence="2 3">KACC 16571</strain>
    </source>
</reference>
<dbReference type="EMBL" id="CP117167">
    <property type="protein sequence ID" value="WCT14069.1"/>
    <property type="molecule type" value="Genomic_DNA"/>
</dbReference>
<accession>A0ABY7TC26</accession>
<proteinExistence type="predicted"/>